<reference evidence="2" key="1">
    <citation type="submission" date="2021-08" db="EMBL/GenBank/DDBJ databases">
        <title>WGS assembly of Ceratopteris richardii.</title>
        <authorList>
            <person name="Marchant D.B."/>
            <person name="Chen G."/>
            <person name="Jenkins J."/>
            <person name="Shu S."/>
            <person name="Leebens-Mack J."/>
            <person name="Grimwood J."/>
            <person name="Schmutz J."/>
            <person name="Soltis P."/>
            <person name="Soltis D."/>
            <person name="Chen Z.-H."/>
        </authorList>
    </citation>
    <scope>NUCLEOTIDE SEQUENCE</scope>
    <source>
        <strain evidence="2">Whitten #5841</strain>
        <tissue evidence="2">Leaf</tissue>
    </source>
</reference>
<dbReference type="Proteomes" id="UP000825935">
    <property type="component" value="Chromosome 14"/>
</dbReference>
<gene>
    <name evidence="2" type="ORF">KP509_14G019700</name>
</gene>
<accession>A0A8T2T621</accession>
<keyword evidence="3" id="KW-1185">Reference proteome</keyword>
<dbReference type="AlphaFoldDB" id="A0A8T2T621"/>
<comment type="caution">
    <text evidence="2">The sequence shown here is derived from an EMBL/GenBank/DDBJ whole genome shotgun (WGS) entry which is preliminary data.</text>
</comment>
<feature type="signal peptide" evidence="1">
    <location>
        <begin position="1"/>
        <end position="27"/>
    </location>
</feature>
<proteinExistence type="predicted"/>
<evidence type="ECO:0000313" key="3">
    <source>
        <dbReference type="Proteomes" id="UP000825935"/>
    </source>
</evidence>
<protein>
    <submittedName>
        <fullName evidence="2">Uncharacterized protein</fullName>
    </submittedName>
</protein>
<organism evidence="2 3">
    <name type="scientific">Ceratopteris richardii</name>
    <name type="common">Triangle waterfern</name>
    <dbReference type="NCBI Taxonomy" id="49495"/>
    <lineage>
        <taxon>Eukaryota</taxon>
        <taxon>Viridiplantae</taxon>
        <taxon>Streptophyta</taxon>
        <taxon>Embryophyta</taxon>
        <taxon>Tracheophyta</taxon>
        <taxon>Polypodiopsida</taxon>
        <taxon>Polypodiidae</taxon>
        <taxon>Polypodiales</taxon>
        <taxon>Pteridineae</taxon>
        <taxon>Pteridaceae</taxon>
        <taxon>Parkerioideae</taxon>
        <taxon>Ceratopteris</taxon>
    </lineage>
</organism>
<sequence length="122" mass="12733">MALGFLKIITIACISFLFAAGSKLAAADCSVKNDSGKKVIIVPVDVDVAIDVDVGATVQVPPPQQKCYFKNAESGKQQGPVTLTDGSTYVCKDGAVEGTIDIYLGAYVLGVLQLVIKIIVSL</sequence>
<feature type="chain" id="PRO_5035902335" evidence="1">
    <location>
        <begin position="28"/>
        <end position="122"/>
    </location>
</feature>
<evidence type="ECO:0000313" key="2">
    <source>
        <dbReference type="EMBL" id="KAH7414940.1"/>
    </source>
</evidence>
<keyword evidence="1" id="KW-0732">Signal</keyword>
<evidence type="ECO:0000256" key="1">
    <source>
        <dbReference type="SAM" id="SignalP"/>
    </source>
</evidence>
<dbReference type="EMBL" id="CM035419">
    <property type="protein sequence ID" value="KAH7414940.1"/>
    <property type="molecule type" value="Genomic_DNA"/>
</dbReference>
<name>A0A8T2T621_CERRI</name>